<gene>
    <name evidence="13" type="ORF">SAMN04488238_101495</name>
</gene>
<name>A0A1H2S4H4_9RHOB</name>
<evidence type="ECO:0000256" key="6">
    <source>
        <dbReference type="ARBA" id="ARBA00023053"/>
    </source>
</evidence>
<feature type="transmembrane region" description="Helical" evidence="11">
    <location>
        <begin position="361"/>
        <end position="380"/>
    </location>
</feature>
<dbReference type="SUPFAM" id="SSF51206">
    <property type="entry name" value="cAMP-binding domain-like"/>
    <property type="match status" value="1"/>
</dbReference>
<dbReference type="EMBL" id="FNOM01000001">
    <property type="protein sequence ID" value="SDW26405.1"/>
    <property type="molecule type" value="Genomic_DNA"/>
</dbReference>
<keyword evidence="2" id="KW-0813">Transport</keyword>
<accession>A0A1H2S4H4</accession>
<dbReference type="SMART" id="SM00100">
    <property type="entry name" value="cNMP"/>
    <property type="match status" value="1"/>
</dbReference>
<feature type="transmembrane region" description="Helical" evidence="11">
    <location>
        <begin position="288"/>
        <end position="308"/>
    </location>
</feature>
<dbReference type="Proteomes" id="UP000198539">
    <property type="component" value="Unassembled WGS sequence"/>
</dbReference>
<keyword evidence="5 11" id="KW-1133">Transmembrane helix</keyword>
<dbReference type="Gene3D" id="2.60.120.10">
    <property type="entry name" value="Jelly Rolls"/>
    <property type="match status" value="1"/>
</dbReference>
<feature type="compositionally biased region" description="Low complexity" evidence="10">
    <location>
        <begin position="964"/>
        <end position="976"/>
    </location>
</feature>
<evidence type="ECO:0000256" key="2">
    <source>
        <dbReference type="ARBA" id="ARBA00022448"/>
    </source>
</evidence>
<dbReference type="RefSeq" id="WP_092885003.1">
    <property type="nucleotide sequence ID" value="NZ_CP061498.1"/>
</dbReference>
<dbReference type="Pfam" id="PF00027">
    <property type="entry name" value="cNMP_binding"/>
    <property type="match status" value="1"/>
</dbReference>
<proteinExistence type="predicted"/>
<feature type="region of interest" description="Disordered" evidence="10">
    <location>
        <begin position="850"/>
        <end position="1002"/>
    </location>
</feature>
<organism evidence="13 14">
    <name type="scientific">Roseicitreum antarcticum</name>
    <dbReference type="NCBI Taxonomy" id="564137"/>
    <lineage>
        <taxon>Bacteria</taxon>
        <taxon>Pseudomonadati</taxon>
        <taxon>Pseudomonadota</taxon>
        <taxon>Alphaproteobacteria</taxon>
        <taxon>Rhodobacterales</taxon>
        <taxon>Paracoccaceae</taxon>
        <taxon>Roseicitreum</taxon>
    </lineage>
</organism>
<evidence type="ECO:0000313" key="13">
    <source>
        <dbReference type="EMBL" id="SDW26405.1"/>
    </source>
</evidence>
<reference evidence="13 14" key="1">
    <citation type="submission" date="2016-10" db="EMBL/GenBank/DDBJ databases">
        <authorList>
            <person name="de Groot N.N."/>
        </authorList>
    </citation>
    <scope>NUCLEOTIDE SEQUENCE [LARGE SCALE GENOMIC DNA]</scope>
    <source>
        <strain evidence="13 14">CGMCC 1.8894</strain>
    </source>
</reference>
<evidence type="ECO:0000256" key="9">
    <source>
        <dbReference type="ARBA" id="ARBA00023201"/>
    </source>
</evidence>
<feature type="transmembrane region" description="Helical" evidence="11">
    <location>
        <begin position="100"/>
        <end position="122"/>
    </location>
</feature>
<dbReference type="STRING" id="564137.SAMN04488238_101495"/>
<feature type="compositionally biased region" description="Low complexity" evidence="10">
    <location>
        <begin position="912"/>
        <end position="956"/>
    </location>
</feature>
<dbReference type="GO" id="GO:0005886">
    <property type="term" value="C:plasma membrane"/>
    <property type="evidence" value="ECO:0007669"/>
    <property type="project" value="UniProtKB-SubCell"/>
</dbReference>
<keyword evidence="4 11" id="KW-0812">Transmembrane</keyword>
<dbReference type="InterPro" id="IPR014710">
    <property type="entry name" value="RmlC-like_jellyroll"/>
</dbReference>
<keyword evidence="8 11" id="KW-0472">Membrane</keyword>
<evidence type="ECO:0000256" key="11">
    <source>
        <dbReference type="SAM" id="Phobius"/>
    </source>
</evidence>
<evidence type="ECO:0000256" key="1">
    <source>
        <dbReference type="ARBA" id="ARBA00004651"/>
    </source>
</evidence>
<feature type="transmembrane region" description="Helical" evidence="11">
    <location>
        <begin position="244"/>
        <end position="268"/>
    </location>
</feature>
<feature type="transmembrane region" description="Helical" evidence="11">
    <location>
        <begin position="203"/>
        <end position="224"/>
    </location>
</feature>
<evidence type="ECO:0000256" key="8">
    <source>
        <dbReference type="ARBA" id="ARBA00023136"/>
    </source>
</evidence>
<dbReference type="AlphaFoldDB" id="A0A1H2S4H4"/>
<dbReference type="Pfam" id="PF00999">
    <property type="entry name" value="Na_H_Exchanger"/>
    <property type="match status" value="1"/>
</dbReference>
<evidence type="ECO:0000256" key="3">
    <source>
        <dbReference type="ARBA" id="ARBA00022475"/>
    </source>
</evidence>
<evidence type="ECO:0000259" key="12">
    <source>
        <dbReference type="PROSITE" id="PS50042"/>
    </source>
</evidence>
<comment type="subcellular location">
    <subcellularLocation>
        <location evidence="1">Cell membrane</location>
        <topology evidence="1">Multi-pass membrane protein</topology>
    </subcellularLocation>
</comment>
<dbReference type="CDD" id="cd00038">
    <property type="entry name" value="CAP_ED"/>
    <property type="match status" value="1"/>
</dbReference>
<dbReference type="GO" id="GO:0015385">
    <property type="term" value="F:sodium:proton antiporter activity"/>
    <property type="evidence" value="ECO:0007669"/>
    <property type="project" value="InterPro"/>
</dbReference>
<feature type="transmembrane region" description="Helical" evidence="11">
    <location>
        <begin position="320"/>
        <end position="341"/>
    </location>
</feature>
<dbReference type="InterPro" id="IPR006153">
    <property type="entry name" value="Cation/H_exchanger_TM"/>
</dbReference>
<protein>
    <submittedName>
        <fullName evidence="13">Sodium/proton antiporter, CPA1 family</fullName>
    </submittedName>
</protein>
<dbReference type="GO" id="GO:0015386">
    <property type="term" value="F:potassium:proton antiporter activity"/>
    <property type="evidence" value="ECO:0007669"/>
    <property type="project" value="TreeGrafter"/>
</dbReference>
<feature type="compositionally biased region" description="Basic and acidic residues" evidence="10">
    <location>
        <begin position="884"/>
        <end position="897"/>
    </location>
</feature>
<dbReference type="PANTHER" id="PTHR10110">
    <property type="entry name" value="SODIUM/HYDROGEN EXCHANGER"/>
    <property type="match status" value="1"/>
</dbReference>
<dbReference type="OrthoDB" id="9809206at2"/>
<keyword evidence="9" id="KW-0739">Sodium transport</keyword>
<feature type="transmembrane region" description="Helical" evidence="11">
    <location>
        <begin position="74"/>
        <end position="93"/>
    </location>
</feature>
<feature type="transmembrane region" description="Helical" evidence="11">
    <location>
        <begin position="392"/>
        <end position="421"/>
    </location>
</feature>
<keyword evidence="7" id="KW-0406">Ion transport</keyword>
<evidence type="ECO:0000256" key="10">
    <source>
        <dbReference type="SAM" id="MobiDB-lite"/>
    </source>
</evidence>
<dbReference type="PANTHER" id="PTHR10110:SF86">
    <property type="entry name" value="SODIUM_HYDROGEN EXCHANGER 7"/>
    <property type="match status" value="1"/>
</dbReference>
<evidence type="ECO:0000256" key="7">
    <source>
        <dbReference type="ARBA" id="ARBA00023065"/>
    </source>
</evidence>
<feature type="domain" description="Cyclic nucleotide-binding" evidence="12">
    <location>
        <begin position="708"/>
        <end position="822"/>
    </location>
</feature>
<evidence type="ECO:0000313" key="14">
    <source>
        <dbReference type="Proteomes" id="UP000198539"/>
    </source>
</evidence>
<evidence type="ECO:0000256" key="4">
    <source>
        <dbReference type="ARBA" id="ARBA00022692"/>
    </source>
</evidence>
<feature type="transmembrane region" description="Helical" evidence="11">
    <location>
        <begin position="6"/>
        <end position="24"/>
    </location>
</feature>
<dbReference type="PROSITE" id="PS50042">
    <property type="entry name" value="CNMP_BINDING_3"/>
    <property type="match status" value="1"/>
</dbReference>
<dbReference type="GO" id="GO:0051453">
    <property type="term" value="P:regulation of intracellular pH"/>
    <property type="evidence" value="ECO:0007669"/>
    <property type="project" value="TreeGrafter"/>
</dbReference>
<keyword evidence="6" id="KW-0915">Sodium</keyword>
<keyword evidence="14" id="KW-1185">Reference proteome</keyword>
<dbReference type="InterPro" id="IPR018490">
    <property type="entry name" value="cNMP-bd_dom_sf"/>
</dbReference>
<feature type="transmembrane region" description="Helical" evidence="11">
    <location>
        <begin position="170"/>
        <end position="191"/>
    </location>
</feature>
<keyword evidence="3" id="KW-1003">Cell membrane</keyword>
<dbReference type="GO" id="GO:0098719">
    <property type="term" value="P:sodium ion import across plasma membrane"/>
    <property type="evidence" value="ECO:0007669"/>
    <property type="project" value="TreeGrafter"/>
</dbReference>
<evidence type="ECO:0000256" key="5">
    <source>
        <dbReference type="ARBA" id="ARBA00022989"/>
    </source>
</evidence>
<feature type="transmembrane region" description="Helical" evidence="11">
    <location>
        <begin position="31"/>
        <end position="54"/>
    </location>
</feature>
<dbReference type="InterPro" id="IPR018422">
    <property type="entry name" value="Cation/H_exchanger_CPA1"/>
</dbReference>
<dbReference type="InterPro" id="IPR000595">
    <property type="entry name" value="cNMP-bd_dom"/>
</dbReference>
<dbReference type="Gene3D" id="6.10.140.1330">
    <property type="match status" value="1"/>
</dbReference>
<sequence length="1002" mass="108728">MTVITFIGILAALFVLIGLAEPLASRLRLPFTVMLAGIGVLLGAGAAFFLATTLTDALNPVAAAITNIPIRANTFLYVFLPTLLFQVALGLNVRRMLDDWVPILVMAVLAVIIATFSIGYALSMVAEVSLVACLLIGAIVSTTDPSAVVSIFRNIAAPQRLTRIVEGESLLNDAAAIALFGLFIAALIPGQTVPGVRQALTQLPVLVFGGALVGWFIARLAVWLMALTPRHPLAQVSISVALPYLAYLGAEQVFGASGVIAVVAAGLTLNLTGPGRLTPATWTYLREVWNLLAHWSGALIFILAALLIPQLLGGVRWSDLGLLAVVVGAAFAARLMVLFLILPLLTMLSLSPRVDRPYRLAILWGGLRGAVTLALALAVTENPLVPAEVKRLVGILATGFALFTLIVQGTTLRMVIAWLGLDRLSPLDTALSNQVIAVALQTVREDVADLAQKNNLNRDIVRVEAKSFANRLNSAVTAAETGAEILDRDRITLGLVALAGRERDLILDHFRQQIISTRLVEQMLSDVDRLIERTRHGGRTEYRRAGRQSLGQGRPYRFAVFLNNRLRLSRSLARLSAERFEMLLNQRLILRALHGYINSKIRRIHGRRVAELLHELLDRRTEETENALEGLRLQYPGYAEELERRFIRRTALRFEEREYDTLRADGLIGPELYTTLKTRLAQQRAGIEIRPKLDLALQKTEMVSRFDLFAKMTPAQQKRLARALRAVYVAPGDVVMRKGDAARKIFFIASGAMEMEIASQKQKLGRGEMFGSLAVLARQRRNAHVTALSHSTLLTLDDTRFLRLLKASPTLRKAVTAAAAQRGVTLTDEMLSPPSPRDTALQRLWRKISGAPKPRTAPAPHPFSPRKALPGPSGTAPEAAQHMETQRMETQHMETQHMETQPKATEPAAPSGATVKAPGKAGAAATSAKPADVATSTKAQAQAQASKLTVSTAETPPKADAEPKAAPAAGRVAKPETPTHPQEHAEARPTPKAPKSGTPNDQ</sequence>
<feature type="transmembrane region" description="Helical" evidence="11">
    <location>
        <begin position="128"/>
        <end position="149"/>
    </location>
</feature>